<reference evidence="2" key="1">
    <citation type="submission" date="2020-10" db="EMBL/GenBank/DDBJ databases">
        <authorList>
            <person name="Kadnikov V."/>
            <person name="Beletsky A.V."/>
            <person name="Mardanov A.V."/>
            <person name="Karnachuk O.V."/>
            <person name="Ravin N.V."/>
        </authorList>
    </citation>
    <scope>NUCLEOTIDE SEQUENCE</scope>
    <source>
        <strain evidence="2">Bu02</strain>
    </source>
</reference>
<dbReference type="AlphaFoldDB" id="A0AAT9LB46"/>
<proteinExistence type="predicted"/>
<sequence>MNIQSILNDVPDYNYFLTVEEMDQSSRALAAEFPGTVEIFEAGRSRQGHPVLCLKIGNGPLNALVFGCPHPNEPIGAMMLEYFSRRLAVDTKLREELGFTWYIVKCSDPDGTKLNEGWFRGPFTPFNYSRNFFRPASHQQVEWTFPITYKRLNFQSPIPETKALMNIIDSARPDLIYSLHNAGFGGAYWYISDPAPELYDQFRSFAALNNVPLSLGEPEMPYAEKFAEAVYRMPNSRDTYDYYEKFTDDDPAALITAGTSSIDYAKSQKPDTFGIVCKVPYFYDPRIENTSPSDMVRKDAILKSCDVSEKVYGFADEKMVLIKGHLSQGNPFRVTLENFLSNGPKGLKAKRRWAETSPECQEKATVAEKFDNLQVSRFYNMLILGLLLRAAEYELKNLEGQAVTSQAYPLLERVKEEALQELHAWNAELEKDLDYSVIPIKSLVGVQLGSALAAALYVKTSRTGGH</sequence>
<keyword evidence="2" id="KW-0121">Carboxypeptidase</keyword>
<dbReference type="GO" id="GO:0006508">
    <property type="term" value="P:proteolysis"/>
    <property type="evidence" value="ECO:0007669"/>
    <property type="project" value="InterPro"/>
</dbReference>
<accession>A0AAT9LB46</accession>
<evidence type="ECO:0000259" key="1">
    <source>
        <dbReference type="Pfam" id="PF00246"/>
    </source>
</evidence>
<keyword evidence="2" id="KW-0378">Hydrolase</keyword>
<dbReference type="SUPFAM" id="SSF53187">
    <property type="entry name" value="Zn-dependent exopeptidases"/>
    <property type="match status" value="1"/>
</dbReference>
<organism evidence="2">
    <name type="scientific">Candidatus Fermentithermobacillus carboniphilus</name>
    <dbReference type="NCBI Taxonomy" id="3085328"/>
    <lineage>
        <taxon>Bacteria</taxon>
        <taxon>Bacillati</taxon>
        <taxon>Bacillota</taxon>
        <taxon>Candidatus Fermentithermobacillia</taxon>
        <taxon>Candidatus Fermentithermobacillales</taxon>
        <taxon>Candidatus Fermentithermobacillaceae</taxon>
        <taxon>Candidatus Fermentithermobacillus</taxon>
    </lineage>
</organism>
<dbReference type="EMBL" id="CP062796">
    <property type="protein sequence ID" value="QUL98269.1"/>
    <property type="molecule type" value="Genomic_DNA"/>
</dbReference>
<feature type="domain" description="Peptidase M14" evidence="1">
    <location>
        <begin position="24"/>
        <end position="243"/>
    </location>
</feature>
<dbReference type="Pfam" id="PF00246">
    <property type="entry name" value="Peptidase_M14"/>
    <property type="match status" value="1"/>
</dbReference>
<reference evidence="2" key="2">
    <citation type="journal article" date="2023" name="Biology">
        <title>Prokaryotic Life Associated with Coal-Fire Gas Vents Revealed by Metagenomics.</title>
        <authorList>
            <person name="Kadnikov V.V."/>
            <person name="Mardanov A.V."/>
            <person name="Beletsky A.V."/>
            <person name="Karnachuk O.V."/>
            <person name="Ravin N.V."/>
        </authorList>
    </citation>
    <scope>NUCLEOTIDE SEQUENCE</scope>
    <source>
        <strain evidence="2">Bu02</strain>
    </source>
</reference>
<dbReference type="Gene3D" id="3.40.630.10">
    <property type="entry name" value="Zn peptidases"/>
    <property type="match status" value="1"/>
</dbReference>
<dbReference type="GO" id="GO:0004181">
    <property type="term" value="F:metallocarboxypeptidase activity"/>
    <property type="evidence" value="ECO:0007669"/>
    <property type="project" value="InterPro"/>
</dbReference>
<gene>
    <name evidence="2" type="ORF">IMF26_09595</name>
</gene>
<evidence type="ECO:0000313" key="2">
    <source>
        <dbReference type="EMBL" id="QUL98269.1"/>
    </source>
</evidence>
<dbReference type="GO" id="GO:0008270">
    <property type="term" value="F:zinc ion binding"/>
    <property type="evidence" value="ECO:0007669"/>
    <property type="project" value="InterPro"/>
</dbReference>
<protein>
    <submittedName>
        <fullName evidence="2">Zinc carboxypeptidase</fullName>
    </submittedName>
</protein>
<dbReference type="KEGG" id="fcz:IMF26_09595"/>
<dbReference type="InterPro" id="IPR000834">
    <property type="entry name" value="Peptidase_M14"/>
</dbReference>
<name>A0AAT9LB46_9FIRM</name>
<keyword evidence="2" id="KW-0645">Protease</keyword>